<name>A0A1G2CKQ7_9BACT</name>
<dbReference type="PANTHER" id="PTHR34387">
    <property type="entry name" value="SLR1258 PROTEIN"/>
    <property type="match status" value="1"/>
</dbReference>
<reference evidence="1 2" key="1">
    <citation type="journal article" date="2016" name="Nat. Commun.">
        <title>Thousands of microbial genomes shed light on interconnected biogeochemical processes in an aquifer system.</title>
        <authorList>
            <person name="Anantharaman K."/>
            <person name="Brown C.T."/>
            <person name="Hug L.A."/>
            <person name="Sharon I."/>
            <person name="Castelle C.J."/>
            <person name="Probst A.J."/>
            <person name="Thomas B.C."/>
            <person name="Singh A."/>
            <person name="Wilkins M.J."/>
            <person name="Karaoz U."/>
            <person name="Brodie E.L."/>
            <person name="Williams K.H."/>
            <person name="Hubbard S.S."/>
            <person name="Banfield J.F."/>
        </authorList>
    </citation>
    <scope>NUCLEOTIDE SEQUENCE [LARGE SCALE GENOMIC DNA]</scope>
</reference>
<evidence type="ECO:0000313" key="1">
    <source>
        <dbReference type="EMBL" id="OGZ01939.1"/>
    </source>
</evidence>
<dbReference type="Pfam" id="PF04402">
    <property type="entry name" value="SIMPL"/>
    <property type="match status" value="1"/>
</dbReference>
<accession>A0A1G2CKQ7</accession>
<proteinExistence type="predicted"/>
<dbReference type="GO" id="GO:0006974">
    <property type="term" value="P:DNA damage response"/>
    <property type="evidence" value="ECO:0007669"/>
    <property type="project" value="TreeGrafter"/>
</dbReference>
<evidence type="ECO:0000313" key="2">
    <source>
        <dbReference type="Proteomes" id="UP000178348"/>
    </source>
</evidence>
<dbReference type="Gene3D" id="3.30.110.170">
    <property type="entry name" value="Protein of unknown function (DUF541), domain 1"/>
    <property type="match status" value="1"/>
</dbReference>
<protein>
    <recommendedName>
        <fullName evidence="3">SIMPL domain-containing protein</fullName>
    </recommendedName>
</protein>
<dbReference type="Gene3D" id="3.30.70.2970">
    <property type="entry name" value="Protein of unknown function (DUF541), domain 2"/>
    <property type="match status" value="1"/>
</dbReference>
<gene>
    <name evidence="1" type="ORF">A2946_04205</name>
</gene>
<evidence type="ECO:0008006" key="3">
    <source>
        <dbReference type="Google" id="ProtNLM"/>
    </source>
</evidence>
<dbReference type="Proteomes" id="UP000178348">
    <property type="component" value="Unassembled WGS sequence"/>
</dbReference>
<comment type="caution">
    <text evidence="1">The sequence shown here is derived from an EMBL/GenBank/DDBJ whole genome shotgun (WGS) entry which is preliminary data.</text>
</comment>
<dbReference type="InterPro" id="IPR052022">
    <property type="entry name" value="26kDa_periplasmic_antigen"/>
</dbReference>
<sequence>MNQKIKDALGVAIVIAVLLFGYAAVKYVGTYARSSEGGYRSFSVSGEGKVVAIPDVAQFSFTVLTEGGKDIGKLQTENTEKTNKAIAFLKSKGVDAKDIKTESYNVSPRYQYYNCGTPVFSSGEVQPCPPASIVGYTITQSVAVKVRDFAKIGDIMAGVVDNGANQVGTLNFTIDDPTKVRSEARAEAIAKARESAKAVAKASGFSLGRLLFVDEYNYPQAYSEYGKGGDSAMGMAVSSVAPRTPSPAIEPGSKDVTVTVTLRYEIR</sequence>
<dbReference type="EMBL" id="MHLB01000027">
    <property type="protein sequence ID" value="OGZ01939.1"/>
    <property type="molecule type" value="Genomic_DNA"/>
</dbReference>
<dbReference type="PANTHER" id="PTHR34387:SF1">
    <property type="entry name" value="PERIPLASMIC IMMUNOGENIC PROTEIN"/>
    <property type="match status" value="1"/>
</dbReference>
<organism evidence="1 2">
    <name type="scientific">Candidatus Liptonbacteria bacterium RIFCSPLOWO2_01_FULL_53_13</name>
    <dbReference type="NCBI Taxonomy" id="1798651"/>
    <lineage>
        <taxon>Bacteria</taxon>
        <taxon>Candidatus Liptoniibacteriota</taxon>
    </lineage>
</organism>
<dbReference type="AlphaFoldDB" id="A0A1G2CKQ7"/>
<dbReference type="InterPro" id="IPR007497">
    <property type="entry name" value="SIMPL/DUF541"/>
</dbReference>